<keyword evidence="7" id="KW-1003">Cell membrane</keyword>
<comment type="cofactor">
    <cofactor evidence="7">
        <name>heme b</name>
        <dbReference type="ChEBI" id="CHEBI:60344"/>
    </cofactor>
    <text evidence="7">Binds 1 heme b (iron(II)-protoporphyrin IX) group per subunit.</text>
</comment>
<evidence type="ECO:0000256" key="4">
    <source>
        <dbReference type="ARBA" id="ARBA00022989"/>
    </source>
</evidence>
<evidence type="ECO:0000313" key="10">
    <source>
        <dbReference type="EMBL" id="RAU22113.1"/>
    </source>
</evidence>
<evidence type="ECO:0000256" key="7">
    <source>
        <dbReference type="HAMAP-Rule" id="MF_01207"/>
    </source>
</evidence>
<evidence type="ECO:0000256" key="8">
    <source>
        <dbReference type="SAM" id="MobiDB-lite"/>
    </source>
</evidence>
<dbReference type="GO" id="GO:0030091">
    <property type="term" value="P:protein repair"/>
    <property type="evidence" value="ECO:0007669"/>
    <property type="project" value="UniProtKB-UniRule"/>
</dbReference>
<name>A0A364NYI5_9PROT</name>
<keyword evidence="7" id="KW-0249">Electron transport</keyword>
<feature type="transmembrane region" description="Helical" evidence="7">
    <location>
        <begin position="193"/>
        <end position="212"/>
    </location>
</feature>
<proteinExistence type="inferred from homology"/>
<feature type="transmembrane region" description="Helical" evidence="7">
    <location>
        <begin position="30"/>
        <end position="50"/>
    </location>
</feature>
<evidence type="ECO:0000256" key="1">
    <source>
        <dbReference type="ARBA" id="ARBA00004141"/>
    </source>
</evidence>
<comment type="cofactor">
    <cofactor evidence="7">
        <name>FMN</name>
        <dbReference type="ChEBI" id="CHEBI:58210"/>
    </cofactor>
    <text evidence="7">Binds 1 FMN per subunit.</text>
</comment>
<dbReference type="InterPro" id="IPR013130">
    <property type="entry name" value="Fe3_Rdtase_TM_dom"/>
</dbReference>
<organism evidence="10 11">
    <name type="scientific">Paramagnetospirillum kuznetsovii</name>
    <dbReference type="NCBI Taxonomy" id="2053833"/>
    <lineage>
        <taxon>Bacteria</taxon>
        <taxon>Pseudomonadati</taxon>
        <taxon>Pseudomonadota</taxon>
        <taxon>Alphaproteobacteria</taxon>
        <taxon>Rhodospirillales</taxon>
        <taxon>Magnetospirillaceae</taxon>
        <taxon>Paramagnetospirillum</taxon>
    </lineage>
</organism>
<dbReference type="OrthoDB" id="9788328at2"/>
<keyword evidence="2 7" id="KW-0813">Transport</keyword>
<dbReference type="AlphaFoldDB" id="A0A364NYI5"/>
<dbReference type="Proteomes" id="UP000251075">
    <property type="component" value="Unassembled WGS sequence"/>
</dbReference>
<feature type="domain" description="Ferric oxidoreductase" evidence="9">
    <location>
        <begin position="68"/>
        <end position="181"/>
    </location>
</feature>
<dbReference type="GO" id="GO:0046872">
    <property type="term" value="F:metal ion binding"/>
    <property type="evidence" value="ECO:0007669"/>
    <property type="project" value="UniProtKB-KW"/>
</dbReference>
<dbReference type="RefSeq" id="WP_112144409.1">
    <property type="nucleotide sequence ID" value="NZ_PGTO01000006.1"/>
</dbReference>
<dbReference type="GO" id="GO:0009055">
    <property type="term" value="F:electron transfer activity"/>
    <property type="evidence" value="ECO:0007669"/>
    <property type="project" value="UniProtKB-UniRule"/>
</dbReference>
<evidence type="ECO:0000256" key="2">
    <source>
        <dbReference type="ARBA" id="ARBA00022448"/>
    </source>
</evidence>
<protein>
    <recommendedName>
        <fullName evidence="7">Protein-methionine-sulfoxide reductase heme-binding subunit MsrQ</fullName>
    </recommendedName>
    <alternativeName>
        <fullName evidence="7">Flavocytochrome MsrQ</fullName>
    </alternativeName>
</protein>
<comment type="function">
    <text evidence="7">Part of the MsrPQ system that repairs oxidized periplasmic proteins containing methionine sulfoxide residues (Met-O), using respiratory chain electrons. Thus protects these proteins from oxidative-stress damage caused by reactive species of oxygen and chlorine generated by the host defense mechanisms. MsrPQ is essential for the maintenance of envelope integrity under bleach stress, rescuing a wide series of structurally unrelated periplasmic proteins from methionine oxidation. MsrQ provides electrons for reduction to the reductase catalytic subunit MsrP, using the quinone pool of the respiratory chain.</text>
</comment>
<accession>A0A364NYI5</accession>
<evidence type="ECO:0000256" key="6">
    <source>
        <dbReference type="ARBA" id="ARBA00023136"/>
    </source>
</evidence>
<dbReference type="HAMAP" id="MF_01207">
    <property type="entry name" value="MsrQ"/>
    <property type="match status" value="1"/>
</dbReference>
<keyword evidence="4 7" id="KW-1133">Transmembrane helix</keyword>
<keyword evidence="7" id="KW-0349">Heme</keyword>
<keyword evidence="5 7" id="KW-0408">Iron</keyword>
<keyword evidence="7" id="KW-0285">Flavoprotein</keyword>
<feature type="transmembrane region" description="Helical" evidence="7">
    <location>
        <begin position="99"/>
        <end position="116"/>
    </location>
</feature>
<comment type="subcellular location">
    <subcellularLocation>
        <location evidence="7">Cell membrane</location>
        <topology evidence="7">Multi-pass membrane protein</topology>
    </subcellularLocation>
    <subcellularLocation>
        <location evidence="1">Membrane</location>
        <topology evidence="1">Multi-pass membrane protein</topology>
    </subcellularLocation>
</comment>
<dbReference type="GO" id="GO:0010181">
    <property type="term" value="F:FMN binding"/>
    <property type="evidence" value="ECO:0007669"/>
    <property type="project" value="UniProtKB-UniRule"/>
</dbReference>
<sequence length="238" mass="26452">MKPPESGGRDARAPLPGATALERGRPGRMALKPLVFALCLLPLVWLGWKAFDGFLGANPIEAVVRYLGDWALRFLLIALAVTPLRQITGWSWLARLRRMLGLFAFAYVIIHLMSYIGLDQFFDWSAIGREIVKRKYITIGMAAVLLLVPLAVTSTDAMVRRLGGKRWRRLHKLVYVIAPLGVAHHWMMVKKDLTEPMIHAVILAVLLGWRIVAARRAARHNGGGPSRSETACAVRSSS</sequence>
<feature type="transmembrane region" description="Helical" evidence="7">
    <location>
        <begin position="70"/>
        <end position="87"/>
    </location>
</feature>
<feature type="transmembrane region" description="Helical" evidence="7">
    <location>
        <begin position="170"/>
        <end position="187"/>
    </location>
</feature>
<reference evidence="10 11" key="1">
    <citation type="submission" date="2017-11" db="EMBL/GenBank/DDBJ databases">
        <title>Draft genome sequence of magnetotactic bacterium Magnetospirillum kuznetsovii LBB-42.</title>
        <authorList>
            <person name="Grouzdev D.S."/>
            <person name="Rysina M.S."/>
            <person name="Baslerov R.V."/>
            <person name="Koziaeva V."/>
        </authorList>
    </citation>
    <scope>NUCLEOTIDE SEQUENCE [LARGE SCALE GENOMIC DNA]</scope>
    <source>
        <strain evidence="10 11">LBB-42</strain>
    </source>
</reference>
<feature type="region of interest" description="Disordered" evidence="8">
    <location>
        <begin position="1"/>
        <end position="20"/>
    </location>
</feature>
<evidence type="ECO:0000256" key="5">
    <source>
        <dbReference type="ARBA" id="ARBA00023004"/>
    </source>
</evidence>
<comment type="caution">
    <text evidence="10">The sequence shown here is derived from an EMBL/GenBank/DDBJ whole genome shotgun (WGS) entry which is preliminary data.</text>
</comment>
<dbReference type="PANTHER" id="PTHR36964">
    <property type="entry name" value="PROTEIN-METHIONINE-SULFOXIDE REDUCTASE HEME-BINDING SUBUNIT MSRQ"/>
    <property type="match status" value="1"/>
</dbReference>
<dbReference type="GO" id="GO:0005886">
    <property type="term" value="C:plasma membrane"/>
    <property type="evidence" value="ECO:0007669"/>
    <property type="project" value="UniProtKB-SubCell"/>
</dbReference>
<keyword evidence="7" id="KW-0479">Metal-binding</keyword>
<gene>
    <name evidence="7" type="primary">msrQ</name>
    <name evidence="10" type="ORF">CU669_10580</name>
</gene>
<evidence type="ECO:0000256" key="3">
    <source>
        <dbReference type="ARBA" id="ARBA00022692"/>
    </source>
</evidence>
<dbReference type="PANTHER" id="PTHR36964:SF1">
    <property type="entry name" value="PROTEIN-METHIONINE-SULFOXIDE REDUCTASE HEME-BINDING SUBUNIT MSRQ"/>
    <property type="match status" value="1"/>
</dbReference>
<keyword evidence="3 7" id="KW-0812">Transmembrane</keyword>
<comment type="subunit">
    <text evidence="7">Heterodimer of a catalytic subunit (MsrP) and a heme-binding subunit (MsrQ).</text>
</comment>
<dbReference type="GO" id="GO:0016679">
    <property type="term" value="F:oxidoreductase activity, acting on diphenols and related substances as donors"/>
    <property type="evidence" value="ECO:0007669"/>
    <property type="project" value="TreeGrafter"/>
</dbReference>
<dbReference type="InterPro" id="IPR022837">
    <property type="entry name" value="MsrQ-like"/>
</dbReference>
<evidence type="ECO:0000259" key="9">
    <source>
        <dbReference type="Pfam" id="PF01794"/>
    </source>
</evidence>
<keyword evidence="11" id="KW-1185">Reference proteome</keyword>
<dbReference type="EMBL" id="PGTO01000006">
    <property type="protein sequence ID" value="RAU22113.1"/>
    <property type="molecule type" value="Genomic_DNA"/>
</dbReference>
<keyword evidence="6 7" id="KW-0472">Membrane</keyword>
<feature type="transmembrane region" description="Helical" evidence="7">
    <location>
        <begin position="136"/>
        <end position="158"/>
    </location>
</feature>
<dbReference type="Pfam" id="PF01794">
    <property type="entry name" value="Ferric_reduct"/>
    <property type="match status" value="1"/>
</dbReference>
<evidence type="ECO:0000313" key="11">
    <source>
        <dbReference type="Proteomes" id="UP000251075"/>
    </source>
</evidence>
<keyword evidence="7" id="KW-0288">FMN</keyword>
<comment type="similarity">
    <text evidence="7">Belongs to the MsrQ family.</text>
</comment>
<feature type="region of interest" description="Disordered" evidence="8">
    <location>
        <begin position="219"/>
        <end position="238"/>
    </location>
</feature>
<dbReference type="GO" id="GO:0020037">
    <property type="term" value="F:heme binding"/>
    <property type="evidence" value="ECO:0007669"/>
    <property type="project" value="UniProtKB-UniRule"/>
</dbReference>